<dbReference type="Proteomes" id="UP000092555">
    <property type="component" value="Unassembled WGS sequence"/>
</dbReference>
<feature type="compositionally biased region" description="Polar residues" evidence="1">
    <location>
        <begin position="215"/>
        <end position="229"/>
    </location>
</feature>
<dbReference type="InterPro" id="IPR019021">
    <property type="entry name" value="Mms22"/>
</dbReference>
<feature type="compositionally biased region" description="Basic and acidic residues" evidence="1">
    <location>
        <begin position="205"/>
        <end position="214"/>
    </location>
</feature>
<dbReference type="GO" id="GO:0005634">
    <property type="term" value="C:nucleus"/>
    <property type="evidence" value="ECO:0007669"/>
    <property type="project" value="InterPro"/>
</dbReference>
<comment type="caution">
    <text evidence="2">The sequence shown here is derived from an EMBL/GenBank/DDBJ whole genome shotgun (WGS) entry which is preliminary data.</text>
</comment>
<feature type="compositionally biased region" description="Acidic residues" evidence="1">
    <location>
        <begin position="295"/>
        <end position="305"/>
    </location>
</feature>
<feature type="region of interest" description="Disordered" evidence="1">
    <location>
        <begin position="388"/>
        <end position="407"/>
    </location>
</feature>
<dbReference type="RefSeq" id="XP_018712517.1">
    <property type="nucleotide sequence ID" value="XM_018857050.1"/>
</dbReference>
<dbReference type="GO" id="GO:0006281">
    <property type="term" value="P:DNA repair"/>
    <property type="evidence" value="ECO:0007669"/>
    <property type="project" value="InterPro"/>
</dbReference>
<keyword evidence="3" id="KW-1185">Reference proteome</keyword>
<dbReference type="EMBL" id="LXTC01000002">
    <property type="protein sequence ID" value="OBA22021.1"/>
    <property type="molecule type" value="Genomic_DNA"/>
</dbReference>
<feature type="region of interest" description="Disordered" evidence="1">
    <location>
        <begin position="74"/>
        <end position="110"/>
    </location>
</feature>
<feature type="region of interest" description="Disordered" evidence="1">
    <location>
        <begin position="474"/>
        <end position="538"/>
    </location>
</feature>
<evidence type="ECO:0000256" key="1">
    <source>
        <dbReference type="SAM" id="MobiDB-lite"/>
    </source>
</evidence>
<feature type="region of interest" description="Disordered" evidence="1">
    <location>
        <begin position="198"/>
        <end position="229"/>
    </location>
</feature>
<dbReference type="Pfam" id="PF09462">
    <property type="entry name" value="Mus7"/>
    <property type="match status" value="1"/>
</dbReference>
<dbReference type="OrthoDB" id="4018542at2759"/>
<dbReference type="GO" id="GO:0031297">
    <property type="term" value="P:replication fork processing"/>
    <property type="evidence" value="ECO:0007669"/>
    <property type="project" value="InterPro"/>
</dbReference>
<organism evidence="2 3">
    <name type="scientific">Metschnikowia bicuspidata var. bicuspidata NRRL YB-4993</name>
    <dbReference type="NCBI Taxonomy" id="869754"/>
    <lineage>
        <taxon>Eukaryota</taxon>
        <taxon>Fungi</taxon>
        <taxon>Dikarya</taxon>
        <taxon>Ascomycota</taxon>
        <taxon>Saccharomycotina</taxon>
        <taxon>Pichiomycetes</taxon>
        <taxon>Metschnikowiaceae</taxon>
        <taxon>Metschnikowia</taxon>
    </lineage>
</organism>
<protein>
    <submittedName>
        <fullName evidence="2">Uncharacterized protein</fullName>
    </submittedName>
</protein>
<gene>
    <name evidence="2" type="ORF">METBIDRAFT_38805</name>
</gene>
<evidence type="ECO:0000313" key="3">
    <source>
        <dbReference type="Proteomes" id="UP000092555"/>
    </source>
</evidence>
<reference evidence="2 3" key="1">
    <citation type="submission" date="2016-05" db="EMBL/GenBank/DDBJ databases">
        <title>Comparative genomics of biotechnologically important yeasts.</title>
        <authorList>
            <consortium name="DOE Joint Genome Institute"/>
            <person name="Riley R."/>
            <person name="Haridas S."/>
            <person name="Wolfe K.H."/>
            <person name="Lopes M.R."/>
            <person name="Hittinger C.T."/>
            <person name="Goker M."/>
            <person name="Salamov A."/>
            <person name="Wisecaver J."/>
            <person name="Long T.M."/>
            <person name="Aerts A.L."/>
            <person name="Barry K."/>
            <person name="Choi C."/>
            <person name="Clum A."/>
            <person name="Coughlan A.Y."/>
            <person name="Deshpande S."/>
            <person name="Douglass A.P."/>
            <person name="Hanson S.J."/>
            <person name="Klenk H.-P."/>
            <person name="LaButti K."/>
            <person name="Lapidus A."/>
            <person name="Lindquist E."/>
            <person name="Lipzen A."/>
            <person name="Meier-kolthoff J.P."/>
            <person name="Ohm R.A."/>
            <person name="Otillar R.P."/>
            <person name="Pangilinan J."/>
            <person name="Peng Y."/>
            <person name="Rokas A."/>
            <person name="Rosa C.A."/>
            <person name="Scheuner C."/>
            <person name="Sibirny A.A."/>
            <person name="Slot J.C."/>
            <person name="Stielow J.B."/>
            <person name="Sun H."/>
            <person name="Kurtzman C.P."/>
            <person name="Blackwell M."/>
            <person name="Grigoriev I.V."/>
            <person name="Jeffries T.W."/>
        </authorList>
    </citation>
    <scope>NUCLEOTIDE SEQUENCE [LARGE SCALE GENOMIC DNA]</scope>
    <source>
        <strain evidence="2 3">NRRL YB-4993</strain>
    </source>
</reference>
<evidence type="ECO:0000313" key="2">
    <source>
        <dbReference type="EMBL" id="OBA22021.1"/>
    </source>
</evidence>
<name>A0A1A0HDC8_9ASCO</name>
<dbReference type="GeneID" id="30030026"/>
<feature type="region of interest" description="Disordered" evidence="1">
    <location>
        <begin position="566"/>
        <end position="587"/>
    </location>
</feature>
<feature type="region of interest" description="Disordered" evidence="1">
    <location>
        <begin position="276"/>
        <end position="307"/>
    </location>
</feature>
<proteinExistence type="predicted"/>
<sequence>MDIVADSDTENSLPPVLVSDVNTATFRSVFAFFSDETRSRIRAEAQNTPLAALYEDMDADFLHAERLELENLLESTRTSENRPENGPMEPLAHGVEQPQETNSSGSGLPAPDQAFRRARSLRKRTFASRHPYIADQADWLGICTVDSINEMFDGDEDVSRVARALNQLYLQKKKRYPDEDRYRLKDFYAHLGHSKTLALEGDPDASERKDKTKQETANSDSQEQDYNPDIHSSQIETHSADDDDQLIPYEDFDIPYTQEHTDNRSLSAGPVIDSSSIEIAPSEPNGPSTNHTDESSTDYESDDQPDQYIKVGGRYRKVSTILRGVLPESAKRLGLFDRKSPVKRRRPAVRPLTPRRGLAIKKLRSTGTNSADLERELYSNMVDFEEEDHSRSFSVPHLSRDSTSMSYDLETQEPQYISSGSDSETEAFFIQHPFPQDLHSPKQGGRNYDYHRNQQIEEDNASAVEDNDEIDHLFASRSKPRRSSTHVNSRALGEASRRSHDFSRNTPRIPQARFKGFNISMGPPATTTRKRKKQRTAGSKRLEIINKLQTRLPAFRQLLQQQVLPVTPPKTPHSTQKKASSHKHELVPRPTGALVQQHFRRNPLVSTLAIETESDQAPRGERHVVFDSAALNFYPTRESLLGSIKSTSSSSLTGIEDPSTVRSLRDGRIFFPLEDSISIHFVGKTYLLALYNREDSFRHVLSLLTSLRKLLANTKMFSKLEVQAETRTALIGLIKWLLIYRGRPTSALWTQLKLNLEDFSKLQLKDVRKLQFTIHAQLIFIFWVLIQLEHSYNVSLGPSSMKCLEGFCSDFFVIFFSTFTAQDLSSAYAAESPNHDIFEAIMIIFNINEKESKYWWPCISQAIDEIAILGKEFKSLLDSVYLLGAIIPKKYFNWGPFLLVLNKMKTSVDSLSHRHFIDTCELTHQRLEWPFEEKILTQLYAFFGARKFSNFVDESNIPSFVGVVRSRADVPEESTFERFLGLLYGYISNLSLAKDLKRLMSKMLASSPYHYFRGRKSQIMFANRLNLIVLLAQVSDVDFGNQLTNLIIQICDSADAFVYGRSLDALRVISETANNKNTSIPLKAFVVLLKSLISMTAKKLIPHTLFQNLIDLMGDIFRGTSNDTDKGVFGLLKVLSTTDLSKIPETSVLDVLGTALLSIMEIEILETELNHQQSSILTDFQKSLLKLLSAQMDRISAVKSSEDEIIEETVELTIQIWMLSSKMSKTQHWNNMMYQKFSYLGNSISRNRFIMFLCLEFIHYATVDSFELQEIEKVFLNGLVSPNLSKYSVDLYQSLSRNEKSIFWSPESQILNANSVLSLENSRLRILTKAMQKVVDSSTLHVNEKSSFILGFVKRLHDIYTDHHVEQGVAEMCKRVAEMILRIARDFVADFDEFWEFSTKVGLPNKNLQNKWFLSDEAGKVQLLNQEFVSALVYEKNHFLALDNWITRKVDVLLFTLLQVYVSALIASNAYWAHVSLLLEYVYVRLENFDIDTANQGFLQLLNLLKEISLISNCKTESRYIIYEIRAMNACVSILKHAFYVFDGYKDQQDIKDMIFGFIANVNLVCPRQYKLTTVFMNLSFDALQGGLHISYHPKYQHTIGEYQAAWRTLKAALEDLTNLASGAVQEELYRTGLDDFAFF</sequence>
<accession>A0A1A0HDC8</accession>